<sequence length="146" mass="16288">MGFMGNPPVNLSLLSKTIADGDEPTVLASSQGASTVLFNPLFINGLIFECRLIGLAMQCVKPDDPVAQNAMGNQTNSISSGNFIENIDTYFVMYGLQTFVVLIVIMWILSTCIQHIHLIIWRRSVEAKLQLKMVEEMPRTWALQRV</sequence>
<dbReference type="Proteomes" id="UP000762676">
    <property type="component" value="Unassembled WGS sequence"/>
</dbReference>
<dbReference type="AlphaFoldDB" id="A0AAV4J0C1"/>
<comment type="caution">
    <text evidence="2">The sequence shown here is derived from an EMBL/GenBank/DDBJ whole genome shotgun (WGS) entry which is preliminary data.</text>
</comment>
<keyword evidence="1" id="KW-0472">Membrane</keyword>
<proteinExistence type="predicted"/>
<name>A0AAV4J0C1_9GAST</name>
<evidence type="ECO:0000313" key="3">
    <source>
        <dbReference type="Proteomes" id="UP000762676"/>
    </source>
</evidence>
<evidence type="ECO:0000256" key="1">
    <source>
        <dbReference type="SAM" id="Phobius"/>
    </source>
</evidence>
<keyword evidence="1" id="KW-1133">Transmembrane helix</keyword>
<keyword evidence="1" id="KW-0812">Transmembrane</keyword>
<protein>
    <submittedName>
        <fullName evidence="2">Uncharacterized protein</fullName>
    </submittedName>
</protein>
<gene>
    <name evidence="2" type="ORF">ElyMa_001418600</name>
</gene>
<feature type="transmembrane region" description="Helical" evidence="1">
    <location>
        <begin position="91"/>
        <end position="113"/>
    </location>
</feature>
<accession>A0AAV4J0C1</accession>
<keyword evidence="3" id="KW-1185">Reference proteome</keyword>
<dbReference type="EMBL" id="BMAT01002791">
    <property type="protein sequence ID" value="GFS14241.1"/>
    <property type="molecule type" value="Genomic_DNA"/>
</dbReference>
<evidence type="ECO:0000313" key="2">
    <source>
        <dbReference type="EMBL" id="GFS14241.1"/>
    </source>
</evidence>
<organism evidence="2 3">
    <name type="scientific">Elysia marginata</name>
    <dbReference type="NCBI Taxonomy" id="1093978"/>
    <lineage>
        <taxon>Eukaryota</taxon>
        <taxon>Metazoa</taxon>
        <taxon>Spiralia</taxon>
        <taxon>Lophotrochozoa</taxon>
        <taxon>Mollusca</taxon>
        <taxon>Gastropoda</taxon>
        <taxon>Heterobranchia</taxon>
        <taxon>Euthyneura</taxon>
        <taxon>Panpulmonata</taxon>
        <taxon>Sacoglossa</taxon>
        <taxon>Placobranchoidea</taxon>
        <taxon>Plakobranchidae</taxon>
        <taxon>Elysia</taxon>
    </lineage>
</organism>
<reference evidence="2 3" key="1">
    <citation type="journal article" date="2021" name="Elife">
        <title>Chloroplast acquisition without the gene transfer in kleptoplastic sea slugs, Plakobranchus ocellatus.</title>
        <authorList>
            <person name="Maeda T."/>
            <person name="Takahashi S."/>
            <person name="Yoshida T."/>
            <person name="Shimamura S."/>
            <person name="Takaki Y."/>
            <person name="Nagai Y."/>
            <person name="Toyoda A."/>
            <person name="Suzuki Y."/>
            <person name="Arimoto A."/>
            <person name="Ishii H."/>
            <person name="Satoh N."/>
            <person name="Nishiyama T."/>
            <person name="Hasebe M."/>
            <person name="Maruyama T."/>
            <person name="Minagawa J."/>
            <person name="Obokata J."/>
            <person name="Shigenobu S."/>
        </authorList>
    </citation>
    <scope>NUCLEOTIDE SEQUENCE [LARGE SCALE GENOMIC DNA]</scope>
</reference>